<feature type="transmembrane region" description="Helical" evidence="1">
    <location>
        <begin position="25"/>
        <end position="45"/>
    </location>
</feature>
<dbReference type="Proteomes" id="UP000624041">
    <property type="component" value="Unassembled WGS sequence"/>
</dbReference>
<sequence>MFSLYVFHLTPIQTKNPYPTKELDFYSILWSVLFVKLLIYFLAFITY</sequence>
<proteinExistence type="predicted"/>
<dbReference type="AlphaFoldDB" id="A0A917XXE2"/>
<name>A0A917XXE2_9BACI</name>
<accession>A0A917XXE2</accession>
<keyword evidence="1" id="KW-1133">Transmembrane helix</keyword>
<organism evidence="2 3">
    <name type="scientific">Oceanobacillus indicireducens</name>
    <dbReference type="NCBI Taxonomy" id="1004261"/>
    <lineage>
        <taxon>Bacteria</taxon>
        <taxon>Bacillati</taxon>
        <taxon>Bacillota</taxon>
        <taxon>Bacilli</taxon>
        <taxon>Bacillales</taxon>
        <taxon>Bacillaceae</taxon>
        <taxon>Oceanobacillus</taxon>
    </lineage>
</organism>
<reference evidence="2" key="1">
    <citation type="journal article" date="2014" name="Int. J. Syst. Evol. Microbiol.">
        <title>Complete genome sequence of Corynebacterium casei LMG S-19264T (=DSM 44701T), isolated from a smear-ripened cheese.</title>
        <authorList>
            <consortium name="US DOE Joint Genome Institute (JGI-PGF)"/>
            <person name="Walter F."/>
            <person name="Albersmeier A."/>
            <person name="Kalinowski J."/>
            <person name="Ruckert C."/>
        </authorList>
    </citation>
    <scope>NUCLEOTIDE SEQUENCE</scope>
    <source>
        <strain evidence="2">JCM 17251</strain>
    </source>
</reference>
<keyword evidence="1" id="KW-0812">Transmembrane</keyword>
<protein>
    <submittedName>
        <fullName evidence="2">Uncharacterized protein</fullName>
    </submittedName>
</protein>
<keyword evidence="1" id="KW-0472">Membrane</keyword>
<evidence type="ECO:0000256" key="1">
    <source>
        <dbReference type="SAM" id="Phobius"/>
    </source>
</evidence>
<evidence type="ECO:0000313" key="2">
    <source>
        <dbReference type="EMBL" id="GGN57275.1"/>
    </source>
</evidence>
<evidence type="ECO:0000313" key="3">
    <source>
        <dbReference type="Proteomes" id="UP000624041"/>
    </source>
</evidence>
<dbReference type="EMBL" id="BMOS01000010">
    <property type="protein sequence ID" value="GGN57275.1"/>
    <property type="molecule type" value="Genomic_DNA"/>
</dbReference>
<gene>
    <name evidence="2" type="ORF">GCM10007971_18100</name>
</gene>
<keyword evidence="3" id="KW-1185">Reference proteome</keyword>
<comment type="caution">
    <text evidence="2">The sequence shown here is derived from an EMBL/GenBank/DDBJ whole genome shotgun (WGS) entry which is preliminary data.</text>
</comment>
<reference evidence="2" key="2">
    <citation type="submission" date="2020-09" db="EMBL/GenBank/DDBJ databases">
        <authorList>
            <person name="Sun Q."/>
            <person name="Ohkuma M."/>
        </authorList>
    </citation>
    <scope>NUCLEOTIDE SEQUENCE</scope>
    <source>
        <strain evidence="2">JCM 17251</strain>
    </source>
</reference>